<evidence type="ECO:0000256" key="1">
    <source>
        <dbReference type="ARBA" id="ARBA00023015"/>
    </source>
</evidence>
<dbReference type="InterPro" id="IPR009057">
    <property type="entry name" value="Homeodomain-like_sf"/>
</dbReference>
<dbReference type="Pfam" id="PF02311">
    <property type="entry name" value="AraC_binding"/>
    <property type="match status" value="1"/>
</dbReference>
<dbReference type="PROSITE" id="PS01124">
    <property type="entry name" value="HTH_ARAC_FAMILY_2"/>
    <property type="match status" value="1"/>
</dbReference>
<dbReference type="GO" id="GO:0043565">
    <property type="term" value="F:sequence-specific DNA binding"/>
    <property type="evidence" value="ECO:0007669"/>
    <property type="project" value="InterPro"/>
</dbReference>
<dbReference type="AlphaFoldDB" id="A0A919YPG6"/>
<keyword evidence="6" id="KW-1185">Reference proteome</keyword>
<dbReference type="InterPro" id="IPR037923">
    <property type="entry name" value="HTH-like"/>
</dbReference>
<dbReference type="PRINTS" id="PR00032">
    <property type="entry name" value="HTHARAC"/>
</dbReference>
<dbReference type="InterPro" id="IPR020449">
    <property type="entry name" value="Tscrpt_reg_AraC-type_HTH"/>
</dbReference>
<dbReference type="RefSeq" id="WP_213516417.1">
    <property type="nucleotide sequence ID" value="NZ_BOSE01000005.1"/>
</dbReference>
<dbReference type="SUPFAM" id="SSF51215">
    <property type="entry name" value="Regulatory protein AraC"/>
    <property type="match status" value="1"/>
</dbReference>
<evidence type="ECO:0000313" key="5">
    <source>
        <dbReference type="EMBL" id="GIP17265.1"/>
    </source>
</evidence>
<reference evidence="5" key="1">
    <citation type="submission" date="2021-03" db="EMBL/GenBank/DDBJ databases">
        <title>Antimicrobial resistance genes in bacteria isolated from Japanese honey, and their potential for conferring macrolide and lincosamide resistance in the American foulbrood pathogen Paenibacillus larvae.</title>
        <authorList>
            <person name="Okamoto M."/>
            <person name="Kumagai M."/>
            <person name="Kanamori H."/>
            <person name="Takamatsu D."/>
        </authorList>
    </citation>
    <scope>NUCLEOTIDE SEQUENCE</scope>
    <source>
        <strain evidence="5">J40TS1</strain>
    </source>
</reference>
<dbReference type="PANTHER" id="PTHR43280">
    <property type="entry name" value="ARAC-FAMILY TRANSCRIPTIONAL REGULATOR"/>
    <property type="match status" value="1"/>
</dbReference>
<dbReference type="InterPro" id="IPR003313">
    <property type="entry name" value="AraC-bd"/>
</dbReference>
<dbReference type="Proteomes" id="UP000683139">
    <property type="component" value="Unassembled WGS sequence"/>
</dbReference>
<dbReference type="CDD" id="cd02208">
    <property type="entry name" value="cupin_RmlC-like"/>
    <property type="match status" value="1"/>
</dbReference>
<organism evidence="5 6">
    <name type="scientific">Paenibacillus montaniterrae</name>
    <dbReference type="NCBI Taxonomy" id="429341"/>
    <lineage>
        <taxon>Bacteria</taxon>
        <taxon>Bacillati</taxon>
        <taxon>Bacillota</taxon>
        <taxon>Bacilli</taxon>
        <taxon>Bacillales</taxon>
        <taxon>Paenibacillaceae</taxon>
        <taxon>Paenibacillus</taxon>
    </lineage>
</organism>
<feature type="domain" description="HTH araC/xylS-type" evidence="4">
    <location>
        <begin position="196"/>
        <end position="294"/>
    </location>
</feature>
<protein>
    <recommendedName>
        <fullName evidence="4">HTH araC/xylS-type domain-containing protein</fullName>
    </recommendedName>
</protein>
<evidence type="ECO:0000256" key="3">
    <source>
        <dbReference type="ARBA" id="ARBA00023163"/>
    </source>
</evidence>
<dbReference type="GO" id="GO:0003700">
    <property type="term" value="F:DNA-binding transcription factor activity"/>
    <property type="evidence" value="ECO:0007669"/>
    <property type="project" value="InterPro"/>
</dbReference>
<keyword evidence="1" id="KW-0805">Transcription regulation</keyword>
<evidence type="ECO:0000313" key="6">
    <source>
        <dbReference type="Proteomes" id="UP000683139"/>
    </source>
</evidence>
<proteinExistence type="predicted"/>
<accession>A0A919YPG6</accession>
<name>A0A919YPG6_9BACL</name>
<evidence type="ECO:0000259" key="4">
    <source>
        <dbReference type="PROSITE" id="PS01124"/>
    </source>
</evidence>
<evidence type="ECO:0000256" key="2">
    <source>
        <dbReference type="ARBA" id="ARBA00023125"/>
    </source>
</evidence>
<dbReference type="Gene3D" id="1.10.10.60">
    <property type="entry name" value="Homeodomain-like"/>
    <property type="match status" value="2"/>
</dbReference>
<keyword evidence="3" id="KW-0804">Transcription</keyword>
<dbReference type="SUPFAM" id="SSF46689">
    <property type="entry name" value="Homeodomain-like"/>
    <property type="match status" value="2"/>
</dbReference>
<dbReference type="EMBL" id="BOSE01000005">
    <property type="protein sequence ID" value="GIP17265.1"/>
    <property type="molecule type" value="Genomic_DNA"/>
</dbReference>
<dbReference type="SMART" id="SM00342">
    <property type="entry name" value="HTH_ARAC"/>
    <property type="match status" value="1"/>
</dbReference>
<comment type="caution">
    <text evidence="5">The sequence shown here is derived from an EMBL/GenBank/DDBJ whole genome shotgun (WGS) entry which is preliminary data.</text>
</comment>
<keyword evidence="2" id="KW-0238">DNA-binding</keyword>
<dbReference type="InterPro" id="IPR018060">
    <property type="entry name" value="HTH_AraC"/>
</dbReference>
<dbReference type="InterPro" id="IPR014710">
    <property type="entry name" value="RmlC-like_jellyroll"/>
</dbReference>
<gene>
    <name evidence="5" type="ORF">J40TS1_29070</name>
</gene>
<dbReference type="Pfam" id="PF12833">
    <property type="entry name" value="HTH_18"/>
    <property type="match status" value="1"/>
</dbReference>
<sequence>MSNPKELWEDTHMAQRAYPIQLFPNRPTNKKTGDCILYLHWHAHMEVIIVRKGQALFYIDSQPIEAKQGDVVFVPGGSLHVGYSQNDDEIALDCIVFNAGLFQEWLNDSLHVQLVSRYLEGEEHFPLLVSSLDRYKDELSHQLDAIIKELEQKEPGYQLVVKAKLYAWLVQLARLNGKQASLSTQEPYFANRDRFKQLIEWVKLHYAEKPTVKQAARMVGLDPFYFCKQFKKLTGRTFIEFVNICRVTEAERMLKYSEATVGEIAIQIGCENAAYFTKLYKQYMGMTPSDARKHVHESL</sequence>
<dbReference type="PANTHER" id="PTHR43280:SF28">
    <property type="entry name" value="HTH-TYPE TRANSCRIPTIONAL ACTIVATOR RHAS"/>
    <property type="match status" value="1"/>
</dbReference>
<dbReference type="Gene3D" id="2.60.120.10">
    <property type="entry name" value="Jelly Rolls"/>
    <property type="match status" value="1"/>
</dbReference>